<feature type="signal peptide" evidence="1">
    <location>
        <begin position="1"/>
        <end position="21"/>
    </location>
</feature>
<evidence type="ECO:0000256" key="1">
    <source>
        <dbReference type="SAM" id="SignalP"/>
    </source>
</evidence>
<comment type="caution">
    <text evidence="2">The sequence shown here is derived from an EMBL/GenBank/DDBJ whole genome shotgun (WGS) entry which is preliminary data.</text>
</comment>
<dbReference type="AlphaFoldDB" id="A0A368NHS0"/>
<dbReference type="OrthoDB" id="9925256at2"/>
<accession>A0A368NHS0</accession>
<proteinExistence type="predicted"/>
<gene>
    <name evidence="2" type="ORF">DU002_10320</name>
</gene>
<dbReference type="RefSeq" id="WP_114338295.1">
    <property type="nucleotide sequence ID" value="NZ_QPID01000005.1"/>
</dbReference>
<evidence type="ECO:0000313" key="3">
    <source>
        <dbReference type="Proteomes" id="UP000252558"/>
    </source>
</evidence>
<reference evidence="2 3" key="1">
    <citation type="submission" date="2018-07" db="EMBL/GenBank/DDBJ databases">
        <title>Corallincola holothuriorum sp. nov., a new facultative anaerobe isolated from sea cucumber Apostichopus japonicus.</title>
        <authorList>
            <person name="Xia H."/>
        </authorList>
    </citation>
    <scope>NUCLEOTIDE SEQUENCE [LARGE SCALE GENOMIC DNA]</scope>
    <source>
        <strain evidence="2 3">C4</strain>
    </source>
</reference>
<feature type="chain" id="PRO_5016851552" evidence="1">
    <location>
        <begin position="22"/>
        <end position="111"/>
    </location>
</feature>
<evidence type="ECO:0000313" key="2">
    <source>
        <dbReference type="EMBL" id="RCU50008.1"/>
    </source>
</evidence>
<sequence length="111" mass="12073">MKSILIKLLVIGTLVPTMALAQTLAPEDIQEYDSQTGIGCISKEPVTKKADYYHICKSKKSGEVAWNAALYRSKVACSSDEMSVHFNMSPSLPTKDGIHTAQVEVTCGKKP</sequence>
<dbReference type="Proteomes" id="UP000252558">
    <property type="component" value="Unassembled WGS sequence"/>
</dbReference>
<organism evidence="2 3">
    <name type="scientific">Corallincola holothuriorum</name>
    <dbReference type="NCBI Taxonomy" id="2282215"/>
    <lineage>
        <taxon>Bacteria</taxon>
        <taxon>Pseudomonadati</taxon>
        <taxon>Pseudomonadota</taxon>
        <taxon>Gammaproteobacteria</taxon>
        <taxon>Alteromonadales</taxon>
        <taxon>Psychromonadaceae</taxon>
        <taxon>Corallincola</taxon>
    </lineage>
</organism>
<protein>
    <submittedName>
        <fullName evidence="2">Uncharacterized protein</fullName>
    </submittedName>
</protein>
<name>A0A368NHS0_9GAMM</name>
<keyword evidence="1" id="KW-0732">Signal</keyword>
<keyword evidence="3" id="KW-1185">Reference proteome</keyword>
<dbReference type="EMBL" id="QPID01000005">
    <property type="protein sequence ID" value="RCU50008.1"/>
    <property type="molecule type" value="Genomic_DNA"/>
</dbReference>